<comment type="caution">
    <text evidence="1">The sequence shown here is derived from an EMBL/GenBank/DDBJ whole genome shotgun (WGS) entry which is preliminary data.</text>
</comment>
<gene>
    <name evidence="1" type="ORF">L2E82_18015</name>
</gene>
<keyword evidence="2" id="KW-1185">Reference proteome</keyword>
<protein>
    <submittedName>
        <fullName evidence="1">Uncharacterized protein</fullName>
    </submittedName>
</protein>
<evidence type="ECO:0000313" key="2">
    <source>
        <dbReference type="Proteomes" id="UP001055811"/>
    </source>
</evidence>
<accession>A0ACB9F9V4</accession>
<name>A0ACB9F9V4_CICIN</name>
<dbReference type="Proteomes" id="UP001055811">
    <property type="component" value="Linkage Group LG03"/>
</dbReference>
<sequence>MSTLQNGPQNQQQGGQSGQSTQDVNQGTQNSYNNRQNNYQGQSSNPPRQFQPGNSSGPNGNSNNNKRSTRTSNSALESQENMIVKMYDFFNASQQQTQANAKAIANMERQIAQMAEDQRKRDSGKLPSTTEINPNHTQRAGKEHMNVVESEWRKITKEDLLGKEEESKTEEGKDKNEEDIQLEKDTQVKEDKEVPMDEQLVVAGIKKKKEKKVKKKEEPSKPIGPSINQPLWDELKNAPEDTRILQELCEKKGKNKTPTLDMIRLTVKASEALLGTLPKKERDPGSPLITVTVGDIVIRNTLLDLGASVNVLPGYLYEKYKNEELEPAKTVLQLADKSTKSLEDAPALILGRPFFATAGAVMDCKTGDLDIFFGTRKHRLNMFGCPISLPQGYDDKFWNNNPLMAPGTKGKEKIWTRAGEGGKEEILWEAKQHPLSTMDKV</sequence>
<proteinExistence type="predicted"/>
<dbReference type="EMBL" id="CM042011">
    <property type="protein sequence ID" value="KAI3767683.1"/>
    <property type="molecule type" value="Genomic_DNA"/>
</dbReference>
<reference evidence="2" key="1">
    <citation type="journal article" date="2022" name="Mol. Ecol. Resour.">
        <title>The genomes of chicory, endive, great burdock and yacon provide insights into Asteraceae palaeo-polyploidization history and plant inulin production.</title>
        <authorList>
            <person name="Fan W."/>
            <person name="Wang S."/>
            <person name="Wang H."/>
            <person name="Wang A."/>
            <person name="Jiang F."/>
            <person name="Liu H."/>
            <person name="Zhao H."/>
            <person name="Xu D."/>
            <person name="Zhang Y."/>
        </authorList>
    </citation>
    <scope>NUCLEOTIDE SEQUENCE [LARGE SCALE GENOMIC DNA]</scope>
    <source>
        <strain evidence="2">cv. Punajuju</strain>
    </source>
</reference>
<organism evidence="1 2">
    <name type="scientific">Cichorium intybus</name>
    <name type="common">Chicory</name>
    <dbReference type="NCBI Taxonomy" id="13427"/>
    <lineage>
        <taxon>Eukaryota</taxon>
        <taxon>Viridiplantae</taxon>
        <taxon>Streptophyta</taxon>
        <taxon>Embryophyta</taxon>
        <taxon>Tracheophyta</taxon>
        <taxon>Spermatophyta</taxon>
        <taxon>Magnoliopsida</taxon>
        <taxon>eudicotyledons</taxon>
        <taxon>Gunneridae</taxon>
        <taxon>Pentapetalae</taxon>
        <taxon>asterids</taxon>
        <taxon>campanulids</taxon>
        <taxon>Asterales</taxon>
        <taxon>Asteraceae</taxon>
        <taxon>Cichorioideae</taxon>
        <taxon>Cichorieae</taxon>
        <taxon>Cichoriinae</taxon>
        <taxon>Cichorium</taxon>
    </lineage>
</organism>
<reference evidence="1 2" key="2">
    <citation type="journal article" date="2022" name="Mol. Ecol. Resour.">
        <title>The genomes of chicory, endive, great burdock and yacon provide insights into Asteraceae paleo-polyploidization history and plant inulin production.</title>
        <authorList>
            <person name="Fan W."/>
            <person name="Wang S."/>
            <person name="Wang H."/>
            <person name="Wang A."/>
            <person name="Jiang F."/>
            <person name="Liu H."/>
            <person name="Zhao H."/>
            <person name="Xu D."/>
            <person name="Zhang Y."/>
        </authorList>
    </citation>
    <scope>NUCLEOTIDE SEQUENCE [LARGE SCALE GENOMIC DNA]</scope>
    <source>
        <strain evidence="2">cv. Punajuju</strain>
        <tissue evidence="1">Leaves</tissue>
    </source>
</reference>
<evidence type="ECO:0000313" key="1">
    <source>
        <dbReference type="EMBL" id="KAI3767683.1"/>
    </source>
</evidence>